<dbReference type="NCBIfam" id="TIGR04336">
    <property type="entry name" value="AmmeMemoSam_B"/>
    <property type="match status" value="1"/>
</dbReference>
<dbReference type="Gene3D" id="3.40.830.10">
    <property type="entry name" value="LigB-like"/>
    <property type="match status" value="1"/>
</dbReference>
<dbReference type="PANTHER" id="PTHR11060">
    <property type="entry name" value="PROTEIN MEMO1"/>
    <property type="match status" value="1"/>
</dbReference>
<organism evidence="3 4">
    <name type="scientific">Methanothrix thermoacetophila (strain DSM 6194 / JCM 14653 / NBRC 101360 / PT)</name>
    <name type="common">Methanosaeta thermophila</name>
    <dbReference type="NCBI Taxonomy" id="349307"/>
    <lineage>
        <taxon>Archaea</taxon>
        <taxon>Methanobacteriati</taxon>
        <taxon>Methanobacteriota</taxon>
        <taxon>Stenosarchaea group</taxon>
        <taxon>Methanomicrobia</taxon>
        <taxon>Methanotrichales</taxon>
        <taxon>Methanotrichaceae</taxon>
        <taxon>Methanothrix</taxon>
    </lineage>
</organism>
<dbReference type="STRING" id="349307.Mthe_0477"/>
<dbReference type="Proteomes" id="UP000000674">
    <property type="component" value="Chromosome"/>
</dbReference>
<accession>A0B6E4</accession>
<dbReference type="CDD" id="cd07361">
    <property type="entry name" value="MEMO_like"/>
    <property type="match status" value="1"/>
</dbReference>
<protein>
    <recommendedName>
        <fullName evidence="2">MEMO1 family protein Mthe_0477</fullName>
    </recommendedName>
</protein>
<gene>
    <name evidence="3" type="ordered locus">Mthe_0477</name>
</gene>
<dbReference type="HAMAP" id="MF_00055">
    <property type="entry name" value="MEMO1"/>
    <property type="match status" value="1"/>
</dbReference>
<dbReference type="HOGENOM" id="CLU_038085_2_0_2"/>
<name>A0B6E4_METTP</name>
<evidence type="ECO:0000256" key="2">
    <source>
        <dbReference type="HAMAP-Rule" id="MF_00055"/>
    </source>
</evidence>
<comment type="similarity">
    <text evidence="1 2">Belongs to the MEMO1 family.</text>
</comment>
<keyword evidence="4" id="KW-1185">Reference proteome</keyword>
<dbReference type="NCBIfam" id="NF001987">
    <property type="entry name" value="PRK00782.1"/>
    <property type="match status" value="1"/>
</dbReference>
<dbReference type="AlphaFoldDB" id="A0B6E4"/>
<sequence length="269" mass="29154">MRPPAAAGMFYPARAEALLAELSSAFRGLKREPMPVIGAVVPHAGYIYSGYVAAEVYARLPERETYVLIGPNHTGLGLPVAVSRETWRTPLGSVPVDLELADALEGTIVASDEMAHMEEHSIEVQLPFLQRCFSGFRILPICMGMQDQETAIEVGEAVANAILKLGRSCTVIASSDLTHYLRYETARQLDTSILESVIRMDIDDLYSKIEMLDSRYYGHGVCGYGPMAATIAASRRLGASMGKLLRYATSGDVSGDRGQVVGYGAVIFT</sequence>
<dbReference type="SUPFAM" id="SSF53213">
    <property type="entry name" value="LigB-like"/>
    <property type="match status" value="1"/>
</dbReference>
<dbReference type="PANTHER" id="PTHR11060:SF0">
    <property type="entry name" value="PROTEIN MEMO1"/>
    <property type="match status" value="1"/>
</dbReference>
<reference evidence="3 4" key="1">
    <citation type="submission" date="2006-10" db="EMBL/GenBank/DDBJ databases">
        <title>Complete sequence of Methanosaeta thermophila PT.</title>
        <authorList>
            <consortium name="US DOE Joint Genome Institute"/>
            <person name="Copeland A."/>
            <person name="Lucas S."/>
            <person name="Lapidus A."/>
            <person name="Barry K."/>
            <person name="Detter J.C."/>
            <person name="Glavina del Rio T."/>
            <person name="Hammon N."/>
            <person name="Israni S."/>
            <person name="Pitluck S."/>
            <person name="Chain P."/>
            <person name="Malfatti S."/>
            <person name="Shin M."/>
            <person name="Vergez L."/>
            <person name="Schmutz J."/>
            <person name="Larimer F."/>
            <person name="Land M."/>
            <person name="Hauser L."/>
            <person name="Kyrpides N."/>
            <person name="Kim E."/>
            <person name="Smith K.S."/>
            <person name="Ingram-Smith C."/>
            <person name="Richardson P."/>
        </authorList>
    </citation>
    <scope>NUCLEOTIDE SEQUENCE [LARGE SCALE GENOMIC DNA]</scope>
    <source>
        <strain evidence="4">DSM 6194 / JCM 14653 / NBRC 101360 / PT</strain>
    </source>
</reference>
<dbReference type="KEGG" id="mtp:Mthe_0477"/>
<dbReference type="EMBL" id="CP000477">
    <property type="protein sequence ID" value="ABK14268.1"/>
    <property type="molecule type" value="Genomic_DNA"/>
</dbReference>
<proteinExistence type="inferred from homology"/>
<evidence type="ECO:0000313" key="3">
    <source>
        <dbReference type="EMBL" id="ABK14268.1"/>
    </source>
</evidence>
<dbReference type="Pfam" id="PF01875">
    <property type="entry name" value="Memo"/>
    <property type="match status" value="1"/>
</dbReference>
<evidence type="ECO:0000313" key="4">
    <source>
        <dbReference type="Proteomes" id="UP000000674"/>
    </source>
</evidence>
<evidence type="ECO:0000256" key="1">
    <source>
        <dbReference type="ARBA" id="ARBA00006315"/>
    </source>
</evidence>
<dbReference type="InterPro" id="IPR002737">
    <property type="entry name" value="MEMO1_fam"/>
</dbReference>